<dbReference type="GeneID" id="19209488"/>
<evidence type="ECO:0000313" key="2">
    <source>
        <dbReference type="Proteomes" id="UP000053558"/>
    </source>
</evidence>
<accession>A0A5M3MCY9</accession>
<proteinExistence type="predicted"/>
<sequence>MSTSNIIVDTLYCCLSQPPAGLPPAVEKWSKGLWGIKLTLKGEGTVLFLLDICGAQSRKGPGERVRRQHRRLVAVFTFKDFLHEKTTSVRSTRQATVGDPWKKRGQKEGLFKELLSLGALRACQGNEFSMPLFVDVNPLKEVAIHTSTKARNT</sequence>
<evidence type="ECO:0000313" key="1">
    <source>
        <dbReference type="EMBL" id="EIW76754.1"/>
    </source>
</evidence>
<dbReference type="Proteomes" id="UP000053558">
    <property type="component" value="Unassembled WGS sequence"/>
</dbReference>
<dbReference type="EMBL" id="JH711585">
    <property type="protein sequence ID" value="EIW76754.1"/>
    <property type="molecule type" value="Genomic_DNA"/>
</dbReference>
<comment type="caution">
    <text evidence="1">The sequence shown here is derived from an EMBL/GenBank/DDBJ whole genome shotgun (WGS) entry which is preliminary data.</text>
</comment>
<dbReference type="AlphaFoldDB" id="A0A5M3MCY9"/>
<protein>
    <submittedName>
        <fullName evidence="1">Uncharacterized protein</fullName>
    </submittedName>
</protein>
<dbReference type="RefSeq" id="XP_007772927.1">
    <property type="nucleotide sequence ID" value="XM_007774737.1"/>
</dbReference>
<dbReference type="KEGG" id="cput:CONPUDRAFT_76348"/>
<gene>
    <name evidence="1" type="ORF">CONPUDRAFT_76348</name>
</gene>
<reference evidence="2" key="1">
    <citation type="journal article" date="2012" name="Science">
        <title>The Paleozoic origin of enzymatic lignin decomposition reconstructed from 31 fungal genomes.</title>
        <authorList>
            <person name="Floudas D."/>
            <person name="Binder M."/>
            <person name="Riley R."/>
            <person name="Barry K."/>
            <person name="Blanchette R.A."/>
            <person name="Henrissat B."/>
            <person name="Martinez A.T."/>
            <person name="Otillar R."/>
            <person name="Spatafora J.W."/>
            <person name="Yadav J.S."/>
            <person name="Aerts A."/>
            <person name="Benoit I."/>
            <person name="Boyd A."/>
            <person name="Carlson A."/>
            <person name="Copeland A."/>
            <person name="Coutinho P.M."/>
            <person name="de Vries R.P."/>
            <person name="Ferreira P."/>
            <person name="Findley K."/>
            <person name="Foster B."/>
            <person name="Gaskell J."/>
            <person name="Glotzer D."/>
            <person name="Gorecki P."/>
            <person name="Heitman J."/>
            <person name="Hesse C."/>
            <person name="Hori C."/>
            <person name="Igarashi K."/>
            <person name="Jurgens J.A."/>
            <person name="Kallen N."/>
            <person name="Kersten P."/>
            <person name="Kohler A."/>
            <person name="Kuees U."/>
            <person name="Kumar T.K.A."/>
            <person name="Kuo A."/>
            <person name="LaButti K."/>
            <person name="Larrondo L.F."/>
            <person name="Lindquist E."/>
            <person name="Ling A."/>
            <person name="Lombard V."/>
            <person name="Lucas S."/>
            <person name="Lundell T."/>
            <person name="Martin R."/>
            <person name="McLaughlin D.J."/>
            <person name="Morgenstern I."/>
            <person name="Morin E."/>
            <person name="Murat C."/>
            <person name="Nagy L.G."/>
            <person name="Nolan M."/>
            <person name="Ohm R.A."/>
            <person name="Patyshakuliyeva A."/>
            <person name="Rokas A."/>
            <person name="Ruiz-Duenas F.J."/>
            <person name="Sabat G."/>
            <person name="Salamov A."/>
            <person name="Samejima M."/>
            <person name="Schmutz J."/>
            <person name="Slot J.C."/>
            <person name="St John F."/>
            <person name="Stenlid J."/>
            <person name="Sun H."/>
            <person name="Sun S."/>
            <person name="Syed K."/>
            <person name="Tsang A."/>
            <person name="Wiebenga A."/>
            <person name="Young D."/>
            <person name="Pisabarro A."/>
            <person name="Eastwood D.C."/>
            <person name="Martin F."/>
            <person name="Cullen D."/>
            <person name="Grigoriev I.V."/>
            <person name="Hibbett D.S."/>
        </authorList>
    </citation>
    <scope>NUCLEOTIDE SEQUENCE [LARGE SCALE GENOMIC DNA]</scope>
    <source>
        <strain evidence="2">RWD-64-598 SS2</strain>
    </source>
</reference>
<organism evidence="1 2">
    <name type="scientific">Coniophora puteana (strain RWD-64-598)</name>
    <name type="common">Brown rot fungus</name>
    <dbReference type="NCBI Taxonomy" id="741705"/>
    <lineage>
        <taxon>Eukaryota</taxon>
        <taxon>Fungi</taxon>
        <taxon>Dikarya</taxon>
        <taxon>Basidiomycota</taxon>
        <taxon>Agaricomycotina</taxon>
        <taxon>Agaricomycetes</taxon>
        <taxon>Agaricomycetidae</taxon>
        <taxon>Boletales</taxon>
        <taxon>Coniophorineae</taxon>
        <taxon>Coniophoraceae</taxon>
        <taxon>Coniophora</taxon>
    </lineage>
</organism>
<keyword evidence="2" id="KW-1185">Reference proteome</keyword>
<name>A0A5M3MCY9_CONPW</name>